<name>A0ABT8FXJ2_9MICO</name>
<evidence type="ECO:0000256" key="1">
    <source>
        <dbReference type="SAM" id="MobiDB-lite"/>
    </source>
</evidence>
<keyword evidence="4" id="KW-1185">Reference proteome</keyword>
<keyword evidence="2" id="KW-0472">Membrane</keyword>
<feature type="region of interest" description="Disordered" evidence="1">
    <location>
        <begin position="67"/>
        <end position="98"/>
    </location>
</feature>
<sequence length="473" mass="47735">MSELNDMLHAARDAAGRGVSVDTGDRADLMRRVGKGRRRRTMGSVAAGLAGLLVVGAATVGLAYSSPDGSESGPAAPSTDVSPSSPAPSGPVSVAASAPEGPAYEMDVAGGGTVQFATWSDDQLAPYLGEGPRLGPLIEPVPARELEGYGAGWAFLTDADVGYSGVPQESLLLLARPDGTAVEVADLTALAEPLSLGRSVAVADVRGSVDAPRVMVALAGSNGAAVVWLDLESGVTWVMLEAGGLGHMSLSWRGGDTWLAWSMVDAVPLGVSMTADEGGASAGGGAWVPWSSDPSSIAGVYAAGGVAVAFGEHPGGVLLVDRADVVVPLEREGDAILGRRGDCYLLDDGEGGIRCLSATTGEASRVEGLSEPQRSAASRAVLGDGYLEGPSYETEQSTAIWHRPGGDLEIEVPVGSELGALGDGDGVWLITAAGAIATEAHAGVIGTDGAFHEVDLPLSEAGAAEQVYVFPVG</sequence>
<keyword evidence="2" id="KW-1133">Transmembrane helix</keyword>
<accession>A0ABT8FXJ2</accession>
<keyword evidence="2" id="KW-0812">Transmembrane</keyword>
<evidence type="ECO:0000313" key="4">
    <source>
        <dbReference type="Proteomes" id="UP001172738"/>
    </source>
</evidence>
<dbReference type="EMBL" id="JAUHPV010000001">
    <property type="protein sequence ID" value="MDN4471399.1"/>
    <property type="molecule type" value="Genomic_DNA"/>
</dbReference>
<gene>
    <name evidence="3" type="ORF">QQX04_00145</name>
</gene>
<organism evidence="3 4">
    <name type="scientific">Demequina zhanjiangensis</name>
    <dbReference type="NCBI Taxonomy" id="3051659"/>
    <lineage>
        <taxon>Bacteria</taxon>
        <taxon>Bacillati</taxon>
        <taxon>Actinomycetota</taxon>
        <taxon>Actinomycetes</taxon>
        <taxon>Micrococcales</taxon>
        <taxon>Demequinaceae</taxon>
        <taxon>Demequina</taxon>
    </lineage>
</organism>
<feature type="transmembrane region" description="Helical" evidence="2">
    <location>
        <begin position="41"/>
        <end position="64"/>
    </location>
</feature>
<comment type="caution">
    <text evidence="3">The sequence shown here is derived from an EMBL/GenBank/DDBJ whole genome shotgun (WGS) entry which is preliminary data.</text>
</comment>
<evidence type="ECO:0000313" key="3">
    <source>
        <dbReference type="EMBL" id="MDN4471399.1"/>
    </source>
</evidence>
<dbReference type="RefSeq" id="WP_301124988.1">
    <property type="nucleotide sequence ID" value="NZ_JAUHPV010000001.1"/>
</dbReference>
<dbReference type="Proteomes" id="UP001172738">
    <property type="component" value="Unassembled WGS sequence"/>
</dbReference>
<evidence type="ECO:0000256" key="2">
    <source>
        <dbReference type="SAM" id="Phobius"/>
    </source>
</evidence>
<protein>
    <submittedName>
        <fullName evidence="3">Uncharacterized protein</fullName>
    </submittedName>
</protein>
<proteinExistence type="predicted"/>
<reference evidence="3" key="1">
    <citation type="submission" date="2023-06" db="EMBL/GenBank/DDBJ databases">
        <title>SYSU T00b26.</title>
        <authorList>
            <person name="Gao L."/>
            <person name="Fang B.-Z."/>
            <person name="Li W.-J."/>
        </authorList>
    </citation>
    <scope>NUCLEOTIDE SEQUENCE</scope>
    <source>
        <strain evidence="3">SYSU T00b26</strain>
    </source>
</reference>